<dbReference type="Pfam" id="PF13556">
    <property type="entry name" value="HTH_30"/>
    <property type="match status" value="1"/>
</dbReference>
<name>A0A558GVP4_PAENT</name>
<proteinExistence type="inferred from homology"/>
<evidence type="ECO:0000313" key="5">
    <source>
        <dbReference type="Proteomes" id="UP000316500"/>
    </source>
</evidence>
<organism evidence="4 5">
    <name type="scientific">Paenarthrobacter nitroguajacolicus</name>
    <name type="common">Arthrobacter nitroguajacolicus</name>
    <dbReference type="NCBI Taxonomy" id="211146"/>
    <lineage>
        <taxon>Bacteria</taxon>
        <taxon>Bacillati</taxon>
        <taxon>Actinomycetota</taxon>
        <taxon>Actinomycetes</taxon>
        <taxon>Micrococcales</taxon>
        <taxon>Micrococcaceae</taxon>
        <taxon>Paenarthrobacter</taxon>
    </lineage>
</organism>
<evidence type="ECO:0000313" key="4">
    <source>
        <dbReference type="EMBL" id="TVU60916.1"/>
    </source>
</evidence>
<feature type="domain" description="CdaR GGDEF-like" evidence="3">
    <location>
        <begin position="296"/>
        <end position="419"/>
    </location>
</feature>
<dbReference type="EMBL" id="VNFK01000012">
    <property type="protein sequence ID" value="TVU60916.1"/>
    <property type="molecule type" value="Genomic_DNA"/>
</dbReference>
<comment type="similarity">
    <text evidence="1">Belongs to the CdaR family.</text>
</comment>
<sequence length="539" mass="57099">MKPVDQVNAVSMPWDGITVGILLDSLGPDVVRPLALPHGPSVAIGSPSIHDTDQAHVDLTEAVLLVPGGPSVELLDWAVEAHVAAVVVRAGAVDPEPLTAAANRAGVSLLECSEELSWGQLYLLIDALRAVTGPVLEEDDRAADLFSLANDVALRAGGAVAIEDLSMRVLAYSTIPGQEVDDLRRDGILGRRVPDHPTNAEDYSAVLRADTAVWISDQPDFRPRLAIAVRDGGEPLGSIWVIKGEKALTDKAPEVLVEAARLAAPHLARLNVAADADRRERADRLGQLFRGTGPRRRIAESFGLRFDAGATVVVIGRDENPPAHSRGMSAGSAAVHVSVLLRMALSSYRLPAAVGSLEGQTVAVIGTAADSPVLQTIIASVLARSEESVGGGWRAGVSRSLAGVADVPLGYSQAKQALGVVCGPLGHGTIGKHQVLGAPLFLLEVLDALQTRSALDAEPLSVVSDHDSRQGTDYVRTLRCWIAAHYDVARAAEALVLHPNTLRHRLRRMAEVVDIEDPDVRLALALQLRLQEIDTEPLG</sequence>
<evidence type="ECO:0000256" key="1">
    <source>
        <dbReference type="ARBA" id="ARBA00006754"/>
    </source>
</evidence>
<dbReference type="InterPro" id="IPR051448">
    <property type="entry name" value="CdaR-like_regulators"/>
</dbReference>
<dbReference type="Proteomes" id="UP000316500">
    <property type="component" value="Unassembled WGS sequence"/>
</dbReference>
<dbReference type="RefSeq" id="WP_144651934.1">
    <property type="nucleotide sequence ID" value="NZ_VNFK01000012.1"/>
</dbReference>
<dbReference type="InterPro" id="IPR041522">
    <property type="entry name" value="CdaR_GGDEF"/>
</dbReference>
<dbReference type="InterPro" id="IPR025736">
    <property type="entry name" value="PucR_C-HTH_dom"/>
</dbReference>
<evidence type="ECO:0000259" key="2">
    <source>
        <dbReference type="Pfam" id="PF13556"/>
    </source>
</evidence>
<dbReference type="PANTHER" id="PTHR33744:SF17">
    <property type="entry name" value="CONSERVED PROTEIN"/>
    <property type="match status" value="1"/>
</dbReference>
<gene>
    <name evidence="4" type="ORF">FQP90_15275</name>
</gene>
<reference evidence="4 5" key="1">
    <citation type="submission" date="2019-07" db="EMBL/GenBank/DDBJ databases">
        <title>Diversity of Bacteria from Kongsfjorden, Arctic.</title>
        <authorList>
            <person name="Yu Y."/>
        </authorList>
    </citation>
    <scope>NUCLEOTIDE SEQUENCE [LARGE SCALE GENOMIC DNA]</scope>
    <source>
        <strain evidence="4 5">SM1928</strain>
    </source>
</reference>
<dbReference type="AlphaFoldDB" id="A0A558GVP4"/>
<comment type="caution">
    <text evidence="4">The sequence shown here is derived from an EMBL/GenBank/DDBJ whole genome shotgun (WGS) entry which is preliminary data.</text>
</comment>
<dbReference type="Pfam" id="PF17853">
    <property type="entry name" value="GGDEF_2"/>
    <property type="match status" value="1"/>
</dbReference>
<dbReference type="OrthoDB" id="3190266at2"/>
<dbReference type="PANTHER" id="PTHR33744">
    <property type="entry name" value="CARBOHYDRATE DIACID REGULATOR"/>
    <property type="match status" value="1"/>
</dbReference>
<protein>
    <recommendedName>
        <fullName evidence="6">PucR family transcriptional regulator</fullName>
    </recommendedName>
</protein>
<evidence type="ECO:0008006" key="6">
    <source>
        <dbReference type="Google" id="ProtNLM"/>
    </source>
</evidence>
<feature type="domain" description="PucR C-terminal helix-turn-helix" evidence="2">
    <location>
        <begin position="474"/>
        <end position="530"/>
    </location>
</feature>
<dbReference type="InterPro" id="IPR042070">
    <property type="entry name" value="PucR_C-HTH_sf"/>
</dbReference>
<dbReference type="Gene3D" id="1.10.10.2840">
    <property type="entry name" value="PucR C-terminal helix-turn-helix domain"/>
    <property type="match status" value="1"/>
</dbReference>
<evidence type="ECO:0000259" key="3">
    <source>
        <dbReference type="Pfam" id="PF17853"/>
    </source>
</evidence>
<accession>A0A558GVP4</accession>